<dbReference type="Proteomes" id="UP000050761">
    <property type="component" value="Unassembled WGS sequence"/>
</dbReference>
<evidence type="ECO:0000313" key="1">
    <source>
        <dbReference type="EMBL" id="VDO81410.1"/>
    </source>
</evidence>
<accession>A0A183FPM8</accession>
<accession>A0A3P7Y1J9</accession>
<name>A0A183FPM8_HELPZ</name>
<dbReference type="AlphaFoldDB" id="A0A183FPM8"/>
<evidence type="ECO:0000313" key="2">
    <source>
        <dbReference type="Proteomes" id="UP000050761"/>
    </source>
</evidence>
<dbReference type="OrthoDB" id="418748at2759"/>
<reference evidence="1 2" key="1">
    <citation type="submission" date="2018-11" db="EMBL/GenBank/DDBJ databases">
        <authorList>
            <consortium name="Pathogen Informatics"/>
        </authorList>
    </citation>
    <scope>NUCLEOTIDE SEQUENCE [LARGE SCALE GENOMIC DNA]</scope>
</reference>
<protein>
    <submittedName>
        <fullName evidence="3">Metallophos domain-containing protein</fullName>
    </submittedName>
</protein>
<organism evidence="2 3">
    <name type="scientific">Heligmosomoides polygyrus</name>
    <name type="common">Parasitic roundworm</name>
    <dbReference type="NCBI Taxonomy" id="6339"/>
    <lineage>
        <taxon>Eukaryota</taxon>
        <taxon>Metazoa</taxon>
        <taxon>Ecdysozoa</taxon>
        <taxon>Nematoda</taxon>
        <taxon>Chromadorea</taxon>
        <taxon>Rhabditida</taxon>
        <taxon>Rhabditina</taxon>
        <taxon>Rhabditomorpha</taxon>
        <taxon>Strongyloidea</taxon>
        <taxon>Heligmosomidae</taxon>
        <taxon>Heligmosomoides</taxon>
    </lineage>
</organism>
<reference evidence="3" key="2">
    <citation type="submission" date="2019-09" db="UniProtKB">
        <authorList>
            <consortium name="WormBaseParasite"/>
        </authorList>
    </citation>
    <scope>IDENTIFICATION</scope>
</reference>
<dbReference type="Gene3D" id="3.60.10.10">
    <property type="entry name" value="Endonuclease/exonuclease/phosphatase"/>
    <property type="match status" value="1"/>
</dbReference>
<dbReference type="WBParaSite" id="HPBE_0000958501-mRNA-1">
    <property type="protein sequence ID" value="HPBE_0000958501-mRNA-1"/>
    <property type="gene ID" value="HPBE_0000958501"/>
</dbReference>
<evidence type="ECO:0000313" key="3">
    <source>
        <dbReference type="WBParaSite" id="HPBE_0000958501-mRNA-1"/>
    </source>
</evidence>
<gene>
    <name evidence="1" type="ORF">HPBE_LOCUS9586</name>
</gene>
<sequence length="99" mass="11210">MVVAAKERLYHFFSAYAPQTGCSDQTKEEFWSPLDEKTARVPTRDVTIVGGDLGAAKGGYSWFRNADGERILKYAESLNLTVVNTGLRKRDFHLISYYI</sequence>
<proteinExistence type="predicted"/>
<keyword evidence="2" id="KW-1185">Reference proteome</keyword>
<dbReference type="EMBL" id="UZAH01026485">
    <property type="protein sequence ID" value="VDO81410.1"/>
    <property type="molecule type" value="Genomic_DNA"/>
</dbReference>
<dbReference type="InterPro" id="IPR036691">
    <property type="entry name" value="Endo/exonu/phosph_ase_sf"/>
</dbReference>